<feature type="signal peptide" evidence="2">
    <location>
        <begin position="1"/>
        <end position="45"/>
    </location>
</feature>
<accession>A0A0K2VVF5</accession>
<dbReference type="AlphaFoldDB" id="A0A0K2VVF5"/>
<keyword evidence="2" id="KW-0732">Signal</keyword>
<sequence length="110" mass="11372">MIAARLASLQPRPYSARMIGSVQPRHVCAILAALAAALMAGTALADDSSTQKLPGVSDDYRIAKPAPQPEPDDAQPAGNDGSFKIGNTDVRIGGSITIDMATGGMKLPNR</sequence>
<evidence type="ECO:0000313" key="3">
    <source>
        <dbReference type="EMBL" id="CDX54433.1"/>
    </source>
</evidence>
<dbReference type="Proteomes" id="UP000182888">
    <property type="component" value="Unassembled WGS sequence"/>
</dbReference>
<protein>
    <submittedName>
        <fullName evidence="3">Uncharacterized protein</fullName>
    </submittedName>
</protein>
<evidence type="ECO:0000256" key="1">
    <source>
        <dbReference type="SAM" id="MobiDB-lite"/>
    </source>
</evidence>
<organism evidence="3 4">
    <name type="scientific">Mesorhizobium plurifarium</name>
    <dbReference type="NCBI Taxonomy" id="69974"/>
    <lineage>
        <taxon>Bacteria</taxon>
        <taxon>Pseudomonadati</taxon>
        <taxon>Pseudomonadota</taxon>
        <taxon>Alphaproteobacteria</taxon>
        <taxon>Hyphomicrobiales</taxon>
        <taxon>Phyllobacteriaceae</taxon>
        <taxon>Mesorhizobium</taxon>
    </lineage>
</organism>
<reference evidence="4" key="1">
    <citation type="submission" date="2014-08" db="EMBL/GenBank/DDBJ databases">
        <authorList>
            <person name="Edwards T."/>
        </authorList>
    </citation>
    <scope>NUCLEOTIDE SEQUENCE [LARGE SCALE GENOMIC DNA]</scope>
</reference>
<evidence type="ECO:0000256" key="2">
    <source>
        <dbReference type="SAM" id="SignalP"/>
    </source>
</evidence>
<evidence type="ECO:0000313" key="4">
    <source>
        <dbReference type="Proteomes" id="UP000182888"/>
    </source>
</evidence>
<dbReference type="EMBL" id="CCND01000011">
    <property type="protein sequence ID" value="CDX54433.1"/>
    <property type="molecule type" value="Genomic_DNA"/>
</dbReference>
<feature type="region of interest" description="Disordered" evidence="1">
    <location>
        <begin position="44"/>
        <end position="88"/>
    </location>
</feature>
<gene>
    <name evidence="3" type="ORF">MPL1032_190080</name>
</gene>
<proteinExistence type="predicted"/>
<feature type="chain" id="PRO_5005489803" evidence="2">
    <location>
        <begin position="46"/>
        <end position="110"/>
    </location>
</feature>
<name>A0A0K2VVF5_MESPL</name>